<dbReference type="InterPro" id="IPR036028">
    <property type="entry name" value="SH3-like_dom_sf"/>
</dbReference>
<dbReference type="Pfam" id="PF07653">
    <property type="entry name" value="SH3_2"/>
    <property type="match status" value="1"/>
</dbReference>
<feature type="compositionally biased region" description="Polar residues" evidence="3">
    <location>
        <begin position="616"/>
        <end position="628"/>
    </location>
</feature>
<feature type="compositionally biased region" description="Low complexity" evidence="3">
    <location>
        <begin position="593"/>
        <end position="610"/>
    </location>
</feature>
<evidence type="ECO:0000256" key="1">
    <source>
        <dbReference type="ARBA" id="ARBA00022443"/>
    </source>
</evidence>
<accession>A0A7S3JQ31</accession>
<protein>
    <recommendedName>
        <fullName evidence="4">SH3 domain-containing protein</fullName>
    </recommendedName>
</protein>
<dbReference type="SUPFAM" id="SSF50044">
    <property type="entry name" value="SH3-domain"/>
    <property type="match status" value="1"/>
</dbReference>
<dbReference type="EMBL" id="HBIJ01000043">
    <property type="protein sequence ID" value="CAE0359300.1"/>
    <property type="molecule type" value="Transcribed_RNA"/>
</dbReference>
<dbReference type="InterPro" id="IPR057634">
    <property type="entry name" value="PAH_ZNF598/HEL2"/>
</dbReference>
<dbReference type="SMART" id="SM00326">
    <property type="entry name" value="SH3"/>
    <property type="match status" value="1"/>
</dbReference>
<evidence type="ECO:0000256" key="3">
    <source>
        <dbReference type="SAM" id="MobiDB-lite"/>
    </source>
</evidence>
<feature type="region of interest" description="Disordered" evidence="3">
    <location>
        <begin position="97"/>
        <end position="121"/>
    </location>
</feature>
<sequence>MQQPQDVQVLEGQQARQHQEFIVKGVREHLSKNGEEGRLKDFLTASKQFGQGELNASSFVDLLVDIFGERKGLVLVPTLAQLIRHDERRLTLLRTGANYKKTPPAANPAQEQEEDVFGPPTPTQIPIPARAQEESNGFEPLVPTTTVAEQETQVATTTSIEESTAAKTTSSSEQDEEGIKQEEKPLAQRVPLKMRVIADFINSEAWHLAVAEGDIVTATMVHDDGWTQVTGEDGGRGMVPTTYLEPAPEPPAPAVAQKDEVSPELFANLAIDEADVPVLSGQAAVERQRAATGVVRARLEAQGRGKDLEKFAAFTRSYAAGQLTAEQLRDNLDQLLGGHPQGANTCLDLAPLVKDTAKRKALLRVGRRATATSSAQSLPVSKNALDPDADDWIEQLRREKLQEQQHDKVPNFLGKEDSTAFDLAVNDFSSPLKTSSTAPVRTPQPMMPASQIKKNDGPVQINTDYMPTQYSAPPVPQSNMTTLPKKSIQNPFEDGAGAHLDEREILLSRSHGVGVYNPEMIERLQRLKEDEQLAARLQREEEEAVRRSQQRTVSSPAVSRQLPPNRPAAGTHLHAMPERRESEGDGFWGSIFGGSAPAPAPPVTSSTSGADVWNSIFGNQTNPTSRSQQELEDERLARQLQAEEEQRAGGPLTGAYSDPLRSTPSRTMTSSHAQYQRAPPVTTPSLTTRSSPPRSTARESDGDLSLFRCGACSETMHVKNAIPGAQFACPICGRLNTI</sequence>
<feature type="region of interest" description="Disordered" evidence="3">
    <location>
        <begin position="432"/>
        <end position="455"/>
    </location>
</feature>
<dbReference type="AlphaFoldDB" id="A0A7S3JQ31"/>
<organism evidence="5">
    <name type="scientific">Aureoumbra lagunensis</name>
    <dbReference type="NCBI Taxonomy" id="44058"/>
    <lineage>
        <taxon>Eukaryota</taxon>
        <taxon>Sar</taxon>
        <taxon>Stramenopiles</taxon>
        <taxon>Ochrophyta</taxon>
        <taxon>Pelagophyceae</taxon>
        <taxon>Pelagomonadales</taxon>
        <taxon>Aureoumbra</taxon>
    </lineage>
</organism>
<dbReference type="InterPro" id="IPR001452">
    <property type="entry name" value="SH3_domain"/>
</dbReference>
<dbReference type="PROSITE" id="PS50002">
    <property type="entry name" value="SH3"/>
    <property type="match status" value="1"/>
</dbReference>
<dbReference type="CDD" id="cd00174">
    <property type="entry name" value="SH3"/>
    <property type="match status" value="1"/>
</dbReference>
<gene>
    <name evidence="5" type="ORF">ALAG00032_LOCUS28</name>
</gene>
<feature type="region of interest" description="Disordered" evidence="3">
    <location>
        <begin position="539"/>
        <end position="701"/>
    </location>
</feature>
<evidence type="ECO:0000313" key="5">
    <source>
        <dbReference type="EMBL" id="CAE0359300.1"/>
    </source>
</evidence>
<feature type="domain" description="SH3" evidence="4">
    <location>
        <begin position="189"/>
        <end position="249"/>
    </location>
</feature>
<name>A0A7S3JQ31_9STRA</name>
<evidence type="ECO:0000256" key="2">
    <source>
        <dbReference type="PROSITE-ProRule" id="PRU00192"/>
    </source>
</evidence>
<feature type="compositionally biased region" description="Polar residues" evidence="3">
    <location>
        <begin position="660"/>
        <end position="674"/>
    </location>
</feature>
<dbReference type="Gene3D" id="2.30.30.40">
    <property type="entry name" value="SH3 Domains"/>
    <property type="match status" value="1"/>
</dbReference>
<feature type="compositionally biased region" description="Low complexity" evidence="3">
    <location>
        <begin position="155"/>
        <end position="172"/>
    </location>
</feature>
<feature type="compositionally biased region" description="Low complexity" evidence="3">
    <location>
        <begin position="679"/>
        <end position="695"/>
    </location>
</feature>
<evidence type="ECO:0000259" key="4">
    <source>
        <dbReference type="PROSITE" id="PS50002"/>
    </source>
</evidence>
<keyword evidence="1 2" id="KW-0728">SH3 domain</keyword>
<reference evidence="5" key="1">
    <citation type="submission" date="2021-01" db="EMBL/GenBank/DDBJ databases">
        <authorList>
            <person name="Corre E."/>
            <person name="Pelletier E."/>
            <person name="Niang G."/>
            <person name="Scheremetjew M."/>
            <person name="Finn R."/>
            <person name="Kale V."/>
            <person name="Holt S."/>
            <person name="Cochrane G."/>
            <person name="Meng A."/>
            <person name="Brown T."/>
            <person name="Cohen L."/>
        </authorList>
    </citation>
    <scope>NUCLEOTIDE SEQUENCE</scope>
    <source>
        <strain evidence="5">CCMP1510</strain>
    </source>
</reference>
<proteinExistence type="predicted"/>
<dbReference type="Pfam" id="PF23202">
    <property type="entry name" value="PAH_ZNF598"/>
    <property type="match status" value="2"/>
</dbReference>
<feature type="region of interest" description="Disordered" evidence="3">
    <location>
        <begin position="147"/>
        <end position="185"/>
    </location>
</feature>